<comment type="similarity">
    <text evidence="1 6">Belongs to the NusB family.</text>
</comment>
<dbReference type="GO" id="GO:0031564">
    <property type="term" value="P:transcription antitermination"/>
    <property type="evidence" value="ECO:0007669"/>
    <property type="project" value="UniProtKB-KW"/>
</dbReference>
<dbReference type="InterPro" id="IPR011605">
    <property type="entry name" value="NusB_fam"/>
</dbReference>
<dbReference type="RefSeq" id="WP_191253518.1">
    <property type="nucleotide sequence ID" value="NZ_BNCI01000002.1"/>
</dbReference>
<evidence type="ECO:0000313" key="9">
    <source>
        <dbReference type="Proteomes" id="UP000630923"/>
    </source>
</evidence>
<feature type="domain" description="NusB/RsmB/TIM44" evidence="7">
    <location>
        <begin position="13"/>
        <end position="148"/>
    </location>
</feature>
<dbReference type="EMBL" id="BNCI01000002">
    <property type="protein sequence ID" value="GHF29099.1"/>
    <property type="molecule type" value="Genomic_DNA"/>
</dbReference>
<gene>
    <name evidence="6 8" type="primary">nusB</name>
    <name evidence="8" type="ORF">GCM10017044_25440</name>
</gene>
<dbReference type="HAMAP" id="MF_00073">
    <property type="entry name" value="NusB"/>
    <property type="match status" value="1"/>
</dbReference>
<dbReference type="PANTHER" id="PTHR11078:SF3">
    <property type="entry name" value="ANTITERMINATION NUSB DOMAIN-CONTAINING PROTEIN"/>
    <property type="match status" value="1"/>
</dbReference>
<keyword evidence="3 6" id="KW-0694">RNA-binding</keyword>
<dbReference type="GO" id="GO:0006353">
    <property type="term" value="P:DNA-templated transcription termination"/>
    <property type="evidence" value="ECO:0007669"/>
    <property type="project" value="UniProtKB-UniRule"/>
</dbReference>
<dbReference type="InterPro" id="IPR006027">
    <property type="entry name" value="NusB_RsmB_TIM44"/>
</dbReference>
<sequence>MTQTPKQGGPRSAARLAAVQALYQLDLFVDQKPVFVIEEYIKHRLGQEIEGDLYVHADEKLFADVVEGASGRRDELDGLITPNLSADWSLDRIEAIVRAILRAGSYELVARPDVPTPVIINEYVDVAHAFFERSEASFVNGVLDKIAKSVRT</sequence>
<keyword evidence="2 6" id="KW-0889">Transcription antitermination</keyword>
<dbReference type="GO" id="GO:0003723">
    <property type="term" value="F:RNA binding"/>
    <property type="evidence" value="ECO:0007669"/>
    <property type="project" value="UniProtKB-UniRule"/>
</dbReference>
<evidence type="ECO:0000259" key="7">
    <source>
        <dbReference type="Pfam" id="PF01029"/>
    </source>
</evidence>
<dbReference type="GO" id="GO:0005829">
    <property type="term" value="C:cytosol"/>
    <property type="evidence" value="ECO:0007669"/>
    <property type="project" value="TreeGrafter"/>
</dbReference>
<dbReference type="AlphaFoldDB" id="A0A919AVW7"/>
<name>A0A919AVW7_9PROT</name>
<reference evidence="8" key="1">
    <citation type="journal article" date="2014" name="Int. J. Syst. Evol. Microbiol.">
        <title>Complete genome sequence of Corynebacterium casei LMG S-19264T (=DSM 44701T), isolated from a smear-ripened cheese.</title>
        <authorList>
            <consortium name="US DOE Joint Genome Institute (JGI-PGF)"/>
            <person name="Walter F."/>
            <person name="Albersmeier A."/>
            <person name="Kalinowski J."/>
            <person name="Ruckert C."/>
        </authorList>
    </citation>
    <scope>NUCLEOTIDE SEQUENCE</scope>
    <source>
        <strain evidence="8">KCTC 42590</strain>
    </source>
</reference>
<keyword evidence="4 6" id="KW-0805">Transcription regulation</keyword>
<dbReference type="InterPro" id="IPR035926">
    <property type="entry name" value="NusB-like_sf"/>
</dbReference>
<dbReference type="NCBIfam" id="TIGR01951">
    <property type="entry name" value="nusB"/>
    <property type="match status" value="1"/>
</dbReference>
<accession>A0A919AVW7</accession>
<comment type="caution">
    <text evidence="8">The sequence shown here is derived from an EMBL/GenBank/DDBJ whole genome shotgun (WGS) entry which is preliminary data.</text>
</comment>
<protein>
    <recommendedName>
        <fullName evidence="6">Transcription antitermination protein NusB</fullName>
    </recommendedName>
    <alternativeName>
        <fullName evidence="6">Antitermination factor NusB</fullName>
    </alternativeName>
</protein>
<evidence type="ECO:0000256" key="3">
    <source>
        <dbReference type="ARBA" id="ARBA00022884"/>
    </source>
</evidence>
<evidence type="ECO:0000256" key="5">
    <source>
        <dbReference type="ARBA" id="ARBA00023163"/>
    </source>
</evidence>
<dbReference type="Pfam" id="PF01029">
    <property type="entry name" value="NusB"/>
    <property type="match status" value="1"/>
</dbReference>
<keyword evidence="5 6" id="KW-0804">Transcription</keyword>
<dbReference type="Proteomes" id="UP000630923">
    <property type="component" value="Unassembled WGS sequence"/>
</dbReference>
<comment type="function">
    <text evidence="6">Involved in transcription antitermination. Required for transcription of ribosomal RNA (rRNA) genes. Binds specifically to the boxA antiterminator sequence of the ribosomal RNA (rrn) operons.</text>
</comment>
<evidence type="ECO:0000256" key="6">
    <source>
        <dbReference type="HAMAP-Rule" id="MF_00073"/>
    </source>
</evidence>
<evidence type="ECO:0000313" key="8">
    <source>
        <dbReference type="EMBL" id="GHF29099.1"/>
    </source>
</evidence>
<reference evidence="8" key="2">
    <citation type="submission" date="2020-09" db="EMBL/GenBank/DDBJ databases">
        <authorList>
            <person name="Sun Q."/>
            <person name="Kim S."/>
        </authorList>
    </citation>
    <scope>NUCLEOTIDE SEQUENCE</scope>
    <source>
        <strain evidence="8">KCTC 42590</strain>
    </source>
</reference>
<dbReference type="PANTHER" id="PTHR11078">
    <property type="entry name" value="N UTILIZATION SUBSTANCE PROTEIN B-RELATED"/>
    <property type="match status" value="1"/>
</dbReference>
<keyword evidence="9" id="KW-1185">Reference proteome</keyword>
<organism evidence="8 9">
    <name type="scientific">Kordiimonas sediminis</name>
    <dbReference type="NCBI Taxonomy" id="1735581"/>
    <lineage>
        <taxon>Bacteria</taxon>
        <taxon>Pseudomonadati</taxon>
        <taxon>Pseudomonadota</taxon>
        <taxon>Alphaproteobacteria</taxon>
        <taxon>Kordiimonadales</taxon>
        <taxon>Kordiimonadaceae</taxon>
        <taxon>Kordiimonas</taxon>
    </lineage>
</organism>
<evidence type="ECO:0000256" key="4">
    <source>
        <dbReference type="ARBA" id="ARBA00023015"/>
    </source>
</evidence>
<evidence type="ECO:0000256" key="1">
    <source>
        <dbReference type="ARBA" id="ARBA00005952"/>
    </source>
</evidence>
<proteinExistence type="inferred from homology"/>
<evidence type="ECO:0000256" key="2">
    <source>
        <dbReference type="ARBA" id="ARBA00022814"/>
    </source>
</evidence>
<dbReference type="Gene3D" id="1.10.940.10">
    <property type="entry name" value="NusB-like"/>
    <property type="match status" value="1"/>
</dbReference>
<dbReference type="SUPFAM" id="SSF48013">
    <property type="entry name" value="NusB-like"/>
    <property type="match status" value="1"/>
</dbReference>